<dbReference type="GO" id="GO:0000155">
    <property type="term" value="F:phosphorelay sensor kinase activity"/>
    <property type="evidence" value="ECO:0007669"/>
    <property type="project" value="InterPro"/>
</dbReference>
<dbReference type="SUPFAM" id="SSF47384">
    <property type="entry name" value="Homodimeric domain of signal transducing histidine kinase"/>
    <property type="match status" value="1"/>
</dbReference>
<evidence type="ECO:0000313" key="3">
    <source>
        <dbReference type="EMBL" id="GAF96573.1"/>
    </source>
</evidence>
<name>X0TSN8_9ZZZZ</name>
<dbReference type="InterPro" id="IPR003661">
    <property type="entry name" value="HisK_dim/P_dom"/>
</dbReference>
<organism evidence="3">
    <name type="scientific">marine sediment metagenome</name>
    <dbReference type="NCBI Taxonomy" id="412755"/>
    <lineage>
        <taxon>unclassified sequences</taxon>
        <taxon>metagenomes</taxon>
        <taxon>ecological metagenomes</taxon>
    </lineage>
</organism>
<dbReference type="SUPFAM" id="SSF55874">
    <property type="entry name" value="ATPase domain of HSP90 chaperone/DNA topoisomerase II/histidine kinase"/>
    <property type="match status" value="1"/>
</dbReference>
<evidence type="ECO:0000259" key="2">
    <source>
        <dbReference type="PROSITE" id="PS50109"/>
    </source>
</evidence>
<dbReference type="InterPro" id="IPR004358">
    <property type="entry name" value="Sig_transdc_His_kin-like_C"/>
</dbReference>
<dbReference type="InterPro" id="IPR005467">
    <property type="entry name" value="His_kinase_dom"/>
</dbReference>
<dbReference type="SMART" id="SM00387">
    <property type="entry name" value="HATPase_c"/>
    <property type="match status" value="1"/>
</dbReference>
<gene>
    <name evidence="3" type="ORF">S01H1_30295</name>
</gene>
<dbReference type="AlphaFoldDB" id="X0TSN8"/>
<evidence type="ECO:0000256" key="1">
    <source>
        <dbReference type="ARBA" id="ARBA00022553"/>
    </source>
</evidence>
<dbReference type="Pfam" id="PF02518">
    <property type="entry name" value="HATPase_c"/>
    <property type="match status" value="1"/>
</dbReference>
<dbReference type="InterPro" id="IPR036097">
    <property type="entry name" value="HisK_dim/P_sf"/>
</dbReference>
<protein>
    <recommendedName>
        <fullName evidence="2">Histidine kinase domain-containing protein</fullName>
    </recommendedName>
</protein>
<accession>X0TSN8</accession>
<dbReference type="Gene3D" id="3.30.565.10">
    <property type="entry name" value="Histidine kinase-like ATPase, C-terminal domain"/>
    <property type="match status" value="1"/>
</dbReference>
<dbReference type="CDD" id="cd00082">
    <property type="entry name" value="HisKA"/>
    <property type="match status" value="1"/>
</dbReference>
<proteinExistence type="predicted"/>
<feature type="domain" description="Histidine kinase" evidence="2">
    <location>
        <begin position="29"/>
        <end position="242"/>
    </location>
</feature>
<dbReference type="InterPro" id="IPR003594">
    <property type="entry name" value="HATPase_dom"/>
</dbReference>
<dbReference type="PRINTS" id="PR00344">
    <property type="entry name" value="BCTRLSENSOR"/>
</dbReference>
<dbReference type="InterPro" id="IPR036890">
    <property type="entry name" value="HATPase_C_sf"/>
</dbReference>
<keyword evidence="1" id="KW-0597">Phosphoprotein</keyword>
<dbReference type="SMART" id="SM00388">
    <property type="entry name" value="HisKA"/>
    <property type="match status" value="1"/>
</dbReference>
<reference evidence="3" key="1">
    <citation type="journal article" date="2014" name="Front. Microbiol.">
        <title>High frequency of phylogenetically diverse reductive dehalogenase-homologous genes in deep subseafloor sedimentary metagenomes.</title>
        <authorList>
            <person name="Kawai M."/>
            <person name="Futagami T."/>
            <person name="Toyoda A."/>
            <person name="Takaki Y."/>
            <person name="Nishi S."/>
            <person name="Hori S."/>
            <person name="Arai W."/>
            <person name="Tsubouchi T."/>
            <person name="Morono Y."/>
            <person name="Uchiyama I."/>
            <person name="Ito T."/>
            <person name="Fujiyama A."/>
            <person name="Inagaki F."/>
            <person name="Takami H."/>
        </authorList>
    </citation>
    <scope>NUCLEOTIDE SEQUENCE</scope>
    <source>
        <strain evidence="3">Expedition CK06-06</strain>
    </source>
</reference>
<sequence length="248" mass="27305">MVESIRDLTQKVQFTHQQRLSELGRLAAGVAHEIYNPLSCMKLALGSLANMIEVEKQPDDFGNCLDIVEREMDQCIQITDRLLHLSAVPTGQLMLVDFQRAIEDTLSLVKWEAEQASIEVIVSFPKQPLRIFASESEIRMLILNLVQNAFHAMPSGGRLKITGSLEDSKVVMSFEDNGVGVPAENLSKLFTPFFSRRADGVHGTGLGLPISRTIVEACDGTLEVESELGKGSSFIVSIPEASIERFTS</sequence>
<comment type="caution">
    <text evidence="3">The sequence shown here is derived from an EMBL/GenBank/DDBJ whole genome shotgun (WGS) entry which is preliminary data.</text>
</comment>
<dbReference type="EMBL" id="BARS01018631">
    <property type="protein sequence ID" value="GAF96573.1"/>
    <property type="molecule type" value="Genomic_DNA"/>
</dbReference>
<dbReference type="Gene3D" id="1.10.287.130">
    <property type="match status" value="1"/>
</dbReference>
<dbReference type="PANTHER" id="PTHR43065">
    <property type="entry name" value="SENSOR HISTIDINE KINASE"/>
    <property type="match status" value="1"/>
</dbReference>
<dbReference type="Pfam" id="PF00512">
    <property type="entry name" value="HisKA"/>
    <property type="match status" value="1"/>
</dbReference>
<dbReference type="PROSITE" id="PS50109">
    <property type="entry name" value="HIS_KIN"/>
    <property type="match status" value="1"/>
</dbReference>